<name>A0A5N6Y3P4_9EURO</name>
<evidence type="ECO:0000256" key="1">
    <source>
        <dbReference type="SAM" id="Phobius"/>
    </source>
</evidence>
<keyword evidence="1" id="KW-0812">Transmembrane</keyword>
<accession>A0A5N6Y3P4</accession>
<reference evidence="2" key="1">
    <citation type="submission" date="2019-04" db="EMBL/GenBank/DDBJ databases">
        <title>Friends and foes A comparative genomics study of 23 Aspergillus species from section Flavi.</title>
        <authorList>
            <consortium name="DOE Joint Genome Institute"/>
            <person name="Kjaerbolling I."/>
            <person name="Vesth T."/>
            <person name="Frisvad J.C."/>
            <person name="Nybo J.L."/>
            <person name="Theobald S."/>
            <person name="Kildgaard S."/>
            <person name="Isbrandt T."/>
            <person name="Kuo A."/>
            <person name="Sato A."/>
            <person name="Lyhne E.K."/>
            <person name="Kogle M.E."/>
            <person name="Wiebenga A."/>
            <person name="Kun R.S."/>
            <person name="Lubbers R.J."/>
            <person name="Makela M.R."/>
            <person name="Barry K."/>
            <person name="Chovatia M."/>
            <person name="Clum A."/>
            <person name="Daum C."/>
            <person name="Haridas S."/>
            <person name="He G."/>
            <person name="LaButti K."/>
            <person name="Lipzen A."/>
            <person name="Mondo S."/>
            <person name="Riley R."/>
            <person name="Salamov A."/>
            <person name="Simmons B.A."/>
            <person name="Magnuson J.K."/>
            <person name="Henrissat B."/>
            <person name="Mortensen U.H."/>
            <person name="Larsen T.O."/>
            <person name="Devries R.P."/>
            <person name="Grigoriev I.V."/>
            <person name="Machida M."/>
            <person name="Baker S.E."/>
            <person name="Andersen M.R."/>
        </authorList>
    </citation>
    <scope>NUCLEOTIDE SEQUENCE</scope>
    <source>
        <strain evidence="2">CBS 117612</strain>
    </source>
</reference>
<evidence type="ECO:0000313" key="2">
    <source>
        <dbReference type="EMBL" id="KAE8340085.1"/>
    </source>
</evidence>
<dbReference type="AlphaFoldDB" id="A0A5N6Y3P4"/>
<protein>
    <submittedName>
        <fullName evidence="2">Uncharacterized protein</fullName>
    </submittedName>
</protein>
<dbReference type="Proteomes" id="UP000325558">
    <property type="component" value="Unassembled WGS sequence"/>
</dbReference>
<keyword evidence="1" id="KW-1133">Transmembrane helix</keyword>
<gene>
    <name evidence="2" type="ORF">BDV24DRAFT_134619</name>
</gene>
<keyword evidence="1" id="KW-0472">Membrane</keyword>
<dbReference type="EMBL" id="ML737151">
    <property type="protein sequence ID" value="KAE8340085.1"/>
    <property type="molecule type" value="Genomic_DNA"/>
</dbReference>
<organism evidence="2">
    <name type="scientific">Aspergillus arachidicola</name>
    <dbReference type="NCBI Taxonomy" id="656916"/>
    <lineage>
        <taxon>Eukaryota</taxon>
        <taxon>Fungi</taxon>
        <taxon>Dikarya</taxon>
        <taxon>Ascomycota</taxon>
        <taxon>Pezizomycotina</taxon>
        <taxon>Eurotiomycetes</taxon>
        <taxon>Eurotiomycetidae</taxon>
        <taxon>Eurotiales</taxon>
        <taxon>Aspergillaceae</taxon>
        <taxon>Aspergillus</taxon>
        <taxon>Aspergillus subgen. Circumdati</taxon>
    </lineage>
</organism>
<feature type="transmembrane region" description="Helical" evidence="1">
    <location>
        <begin position="49"/>
        <end position="67"/>
    </location>
</feature>
<proteinExistence type="predicted"/>
<sequence>MILSAYLSRNAQGETILTVPIDNHWNSGWEAPRIHLVHARKRRPTPEKLLLTNAPLPLLLSAFLLFPPEGFTFSPVR</sequence>